<evidence type="ECO:0000259" key="1">
    <source>
        <dbReference type="Pfam" id="PF14529"/>
    </source>
</evidence>
<gene>
    <name evidence="2" type="ORF">COCVIDRAFT_108326</name>
</gene>
<protein>
    <recommendedName>
        <fullName evidence="1">Endonuclease/exonuclease/phosphatase domain-containing protein</fullName>
    </recommendedName>
</protein>
<dbReference type="EMBL" id="KI968783">
    <property type="protein sequence ID" value="EUN23629.1"/>
    <property type="molecule type" value="Genomic_DNA"/>
</dbReference>
<dbReference type="GO" id="GO:0003824">
    <property type="term" value="F:catalytic activity"/>
    <property type="evidence" value="ECO:0007669"/>
    <property type="project" value="InterPro"/>
</dbReference>
<proteinExistence type="predicted"/>
<dbReference type="RefSeq" id="XP_014553205.1">
    <property type="nucleotide sequence ID" value="XM_014697719.1"/>
</dbReference>
<dbReference type="InterPro" id="IPR036691">
    <property type="entry name" value="Endo/exonu/phosph_ase_sf"/>
</dbReference>
<dbReference type="Proteomes" id="UP000054337">
    <property type="component" value="Unassembled WGS sequence"/>
</dbReference>
<organism evidence="2 3">
    <name type="scientific">Bipolaris victoriae (strain FI3)</name>
    <name type="common">Victoria blight of oats agent</name>
    <name type="synonym">Cochliobolus victoriae</name>
    <dbReference type="NCBI Taxonomy" id="930091"/>
    <lineage>
        <taxon>Eukaryota</taxon>
        <taxon>Fungi</taxon>
        <taxon>Dikarya</taxon>
        <taxon>Ascomycota</taxon>
        <taxon>Pezizomycotina</taxon>
        <taxon>Dothideomycetes</taxon>
        <taxon>Pleosporomycetidae</taxon>
        <taxon>Pleosporales</taxon>
        <taxon>Pleosporineae</taxon>
        <taxon>Pleosporaceae</taxon>
        <taxon>Bipolaris</taxon>
    </lineage>
</organism>
<dbReference type="SUPFAM" id="SSF56219">
    <property type="entry name" value="DNase I-like"/>
    <property type="match status" value="1"/>
</dbReference>
<keyword evidence="3" id="KW-1185">Reference proteome</keyword>
<dbReference type="Pfam" id="PF14529">
    <property type="entry name" value="Exo_endo_phos_2"/>
    <property type="match status" value="1"/>
</dbReference>
<accession>W7E999</accession>
<evidence type="ECO:0000313" key="2">
    <source>
        <dbReference type="EMBL" id="EUN23629.1"/>
    </source>
</evidence>
<sequence length="308" mass="34978">MIENLKVLQINLNKNPRTTESTLQLAIELKVDIIAIQEPWIAPSDSNNYEAPRSIAHQSFYQIFPKADPNLRPRALFYISRYLTAEVSQLEEIDDPDAIAITIQEGRLKFNIYNLPISTLLLMDANEHHPWWDLGCKTSRDGQLLADWIEDQNLSLLNTPGATTFFRSNMSRETTIDLSIATPDLEDKVKDWQITTEPGSDHHGILFSIQTTKHLVNNPARQTRYNIKRADWDLFREELGRAIQNNVALQSLDQINQPRKADSRNLLLGQDNELKLQLEAIGTAITLVIQQAADKAIPQLKLGPKAKP</sequence>
<dbReference type="Gene3D" id="3.60.10.10">
    <property type="entry name" value="Endonuclease/exonuclease/phosphatase"/>
    <property type="match status" value="2"/>
</dbReference>
<evidence type="ECO:0000313" key="3">
    <source>
        <dbReference type="Proteomes" id="UP000054337"/>
    </source>
</evidence>
<feature type="non-terminal residue" evidence="2">
    <location>
        <position position="308"/>
    </location>
</feature>
<dbReference type="OrthoDB" id="3938933at2759"/>
<feature type="domain" description="Endonuclease/exonuclease/phosphatase" evidence="1">
    <location>
        <begin position="118"/>
        <end position="205"/>
    </location>
</feature>
<dbReference type="GeneID" id="26249375"/>
<name>W7E999_BIPV3</name>
<dbReference type="HOGENOM" id="CLU_904766_0_0_1"/>
<dbReference type="InterPro" id="IPR005135">
    <property type="entry name" value="Endo/exonuclease/phosphatase"/>
</dbReference>
<reference evidence="2 3" key="1">
    <citation type="journal article" date="2013" name="PLoS Genet.">
        <title>Comparative genome structure, secondary metabolite, and effector coding capacity across Cochliobolus pathogens.</title>
        <authorList>
            <person name="Condon B.J."/>
            <person name="Leng Y."/>
            <person name="Wu D."/>
            <person name="Bushley K.E."/>
            <person name="Ohm R.A."/>
            <person name="Otillar R."/>
            <person name="Martin J."/>
            <person name="Schackwitz W."/>
            <person name="Grimwood J."/>
            <person name="MohdZainudin N."/>
            <person name="Xue C."/>
            <person name="Wang R."/>
            <person name="Manning V.A."/>
            <person name="Dhillon B."/>
            <person name="Tu Z.J."/>
            <person name="Steffenson B.J."/>
            <person name="Salamov A."/>
            <person name="Sun H."/>
            <person name="Lowry S."/>
            <person name="LaButti K."/>
            <person name="Han J."/>
            <person name="Copeland A."/>
            <person name="Lindquist E."/>
            <person name="Barry K."/>
            <person name="Schmutz J."/>
            <person name="Baker S.E."/>
            <person name="Ciuffetti L.M."/>
            <person name="Grigoriev I.V."/>
            <person name="Zhong S."/>
            <person name="Turgeon B.G."/>
        </authorList>
    </citation>
    <scope>NUCLEOTIDE SEQUENCE [LARGE SCALE GENOMIC DNA]</scope>
    <source>
        <strain evidence="2 3">FI3</strain>
    </source>
</reference>
<dbReference type="AlphaFoldDB" id="W7E999"/>